<evidence type="ECO:0000256" key="2">
    <source>
        <dbReference type="SAM" id="MobiDB-lite"/>
    </source>
</evidence>
<keyword evidence="1" id="KW-0175">Coiled coil</keyword>
<comment type="caution">
    <text evidence="4">The sequence shown here is derived from an EMBL/GenBank/DDBJ whole genome shotgun (WGS) entry which is preliminary data.</text>
</comment>
<feature type="coiled-coil region" evidence="1">
    <location>
        <begin position="57"/>
        <end position="91"/>
    </location>
</feature>
<keyword evidence="3" id="KW-1133">Transmembrane helix</keyword>
<evidence type="ECO:0000256" key="3">
    <source>
        <dbReference type="SAM" id="Phobius"/>
    </source>
</evidence>
<evidence type="ECO:0000256" key="1">
    <source>
        <dbReference type="SAM" id="Coils"/>
    </source>
</evidence>
<keyword evidence="3" id="KW-0472">Membrane</keyword>
<evidence type="ECO:0000313" key="4">
    <source>
        <dbReference type="EMBL" id="MCW6038352.1"/>
    </source>
</evidence>
<reference evidence="4 5" key="1">
    <citation type="submission" date="2021-08" db="EMBL/GenBank/DDBJ databases">
        <title>Draft genome sequence of Spirulina subsalsa with high tolerance to salinity and hype-accumulation of phycocyanin.</title>
        <authorList>
            <person name="Pei H."/>
            <person name="Jiang L."/>
        </authorList>
    </citation>
    <scope>NUCLEOTIDE SEQUENCE [LARGE SCALE GENOMIC DNA]</scope>
    <source>
        <strain evidence="4 5">FACHB-351</strain>
    </source>
</reference>
<feature type="region of interest" description="Disordered" evidence="2">
    <location>
        <begin position="245"/>
        <end position="327"/>
    </location>
</feature>
<keyword evidence="3" id="KW-0812">Transmembrane</keyword>
<gene>
    <name evidence="4" type="ORF">K4A83_19035</name>
</gene>
<keyword evidence="5" id="KW-1185">Reference proteome</keyword>
<dbReference type="EMBL" id="JAIHOM010000128">
    <property type="protein sequence ID" value="MCW6038352.1"/>
    <property type="molecule type" value="Genomic_DNA"/>
</dbReference>
<dbReference type="Proteomes" id="UP001526426">
    <property type="component" value="Unassembled WGS sequence"/>
</dbReference>
<name>A0ABT3LB59_9CYAN</name>
<sequence>MMFFQYPSVQPIIAQAPPEPAANGEESFDLMTTAFMATSGLLLIAVIGLVVYGKLQIDKLNKAIKFEEYRTKDLQKRLKLALKTIQKMETNPDLVHSREFNLDYLRLRMDEEVFHYAIVNQVKIRVKDLISVALRPNTANHQVGIAATGRQVDETFDVTYETEAHGKRVQGVLFRIQIKLTKLPTQSTSTTISQIIDCIEKFLSPNEDHDNWQPTIQGRVARMDWDQKAKPTPLLVLEQSGEGVNVSFRTNPNRRAGGAEDELAPAPPPPPTRGRSQGKPQRPPSGAKRPASPQRPPARPSSGSTGGASKGTPRRPNPTAKRNPPRK</sequence>
<feature type="transmembrane region" description="Helical" evidence="3">
    <location>
        <begin position="30"/>
        <end position="52"/>
    </location>
</feature>
<evidence type="ECO:0000313" key="5">
    <source>
        <dbReference type="Proteomes" id="UP001526426"/>
    </source>
</evidence>
<accession>A0ABT3LB59</accession>
<protein>
    <submittedName>
        <fullName evidence="4">Uncharacterized protein</fullName>
    </submittedName>
</protein>
<organism evidence="4 5">
    <name type="scientific">Spirulina subsalsa FACHB-351</name>
    <dbReference type="NCBI Taxonomy" id="234711"/>
    <lineage>
        <taxon>Bacteria</taxon>
        <taxon>Bacillati</taxon>
        <taxon>Cyanobacteriota</taxon>
        <taxon>Cyanophyceae</taxon>
        <taxon>Spirulinales</taxon>
        <taxon>Spirulinaceae</taxon>
        <taxon>Spirulina</taxon>
    </lineage>
</organism>
<proteinExistence type="predicted"/>